<dbReference type="EMBL" id="QURH01000008">
    <property type="protein sequence ID" value="RFU43584.1"/>
    <property type="molecule type" value="Genomic_DNA"/>
</dbReference>
<keyword evidence="2" id="KW-1185">Reference proteome</keyword>
<dbReference type="Proteomes" id="UP000261811">
    <property type="component" value="Unassembled WGS sequence"/>
</dbReference>
<reference evidence="1 2" key="1">
    <citation type="submission" date="2018-08" db="EMBL/GenBank/DDBJ databases">
        <title>Actinomadura jelena sp. nov., a novel Actinomycete isolated from soil in Chad.</title>
        <authorList>
            <person name="Shi L."/>
        </authorList>
    </citation>
    <scope>NUCLEOTIDE SEQUENCE [LARGE SCALE GENOMIC DNA]</scope>
    <source>
        <strain evidence="1 2">NEAU-G17</strain>
    </source>
</reference>
<dbReference type="OrthoDB" id="3471991at2"/>
<gene>
    <name evidence="1" type="ORF">DZF91_00400</name>
</gene>
<accession>A0A372JV13</accession>
<evidence type="ECO:0000313" key="2">
    <source>
        <dbReference type="Proteomes" id="UP000261811"/>
    </source>
</evidence>
<evidence type="ECO:0000313" key="1">
    <source>
        <dbReference type="EMBL" id="RFU43584.1"/>
    </source>
</evidence>
<proteinExistence type="predicted"/>
<dbReference type="AlphaFoldDB" id="A0A372JV13"/>
<name>A0A372JV13_9ACTN</name>
<organism evidence="1 2">
    <name type="scientific">Actinomadura logoneensis</name>
    <dbReference type="NCBI Taxonomy" id="2293572"/>
    <lineage>
        <taxon>Bacteria</taxon>
        <taxon>Bacillati</taxon>
        <taxon>Actinomycetota</taxon>
        <taxon>Actinomycetes</taxon>
        <taxon>Streptosporangiales</taxon>
        <taxon>Thermomonosporaceae</taxon>
        <taxon>Actinomadura</taxon>
    </lineage>
</organism>
<comment type="caution">
    <text evidence="1">The sequence shown here is derived from an EMBL/GenBank/DDBJ whole genome shotgun (WGS) entry which is preliminary data.</text>
</comment>
<dbReference type="RefSeq" id="WP_117355528.1">
    <property type="nucleotide sequence ID" value="NZ_QURH01000008.1"/>
</dbReference>
<sequence>MGTGLLAGALLVGAVSAWKSDVRVPGERRREEPASSIRPAGMAWTSDFETAPAPSTLFSAEVWRTLRDADDPGSECRHTPGDGYDMWSCLFRTTGRGPRNRDELSLEMTKYDPRLGESAVEHAAAIFDTAHGTYADFPVSAPSPLGDEAFEVPVESTETRKPHLVTFRARNLIVELRVTVYREELDKWELAGERRRQTWLYATELSRGLARLHH</sequence>
<protein>
    <submittedName>
        <fullName evidence="1">Uncharacterized protein</fullName>
    </submittedName>
</protein>